<feature type="region of interest" description="Disordered" evidence="1">
    <location>
        <begin position="67"/>
        <end position="94"/>
    </location>
</feature>
<keyword evidence="3" id="KW-1185">Reference proteome</keyword>
<protein>
    <submittedName>
        <fullName evidence="2">Uncharacterized protein</fullName>
    </submittedName>
</protein>
<evidence type="ECO:0000313" key="2">
    <source>
        <dbReference type="EMBL" id="EXX66864.1"/>
    </source>
</evidence>
<sequence length="265" mass="29766">MNNMFRLGETICEDCKEEDIDEMDDQVKRLKKIFEDIGIIMIEGELLRLISMGKRTEEKLDKLLKEQAGIMDSEESGEKSDNEELEEDNTDESEKIGEILRGSNLSQESDSSDLFINPENINSNIESELSYYNLQDLFQENILLNMANEAQIRRILENALGLTANALDNALEVGQTIADRIATAGNGGIVGMLTFSGKEDEDVNDWIRQFEVAFTVSGKPEGNIGGGVCRQNKANIAITCLREIALQWYNEEKERVWCGASILIK</sequence>
<dbReference type="Proteomes" id="UP000022910">
    <property type="component" value="Unassembled WGS sequence"/>
</dbReference>
<evidence type="ECO:0000256" key="1">
    <source>
        <dbReference type="SAM" id="MobiDB-lite"/>
    </source>
</evidence>
<organism evidence="2 3">
    <name type="scientific">Rhizophagus irregularis (strain DAOM 197198w)</name>
    <name type="common">Glomus intraradices</name>
    <dbReference type="NCBI Taxonomy" id="1432141"/>
    <lineage>
        <taxon>Eukaryota</taxon>
        <taxon>Fungi</taxon>
        <taxon>Fungi incertae sedis</taxon>
        <taxon>Mucoromycota</taxon>
        <taxon>Glomeromycotina</taxon>
        <taxon>Glomeromycetes</taxon>
        <taxon>Glomerales</taxon>
        <taxon>Glomeraceae</taxon>
        <taxon>Rhizophagus</taxon>
    </lineage>
</organism>
<dbReference type="AlphaFoldDB" id="A0A015KHA2"/>
<dbReference type="EMBL" id="JEMT01018235">
    <property type="protein sequence ID" value="EXX66864.1"/>
    <property type="molecule type" value="Genomic_DNA"/>
</dbReference>
<comment type="caution">
    <text evidence="2">The sequence shown here is derived from an EMBL/GenBank/DDBJ whole genome shotgun (WGS) entry which is preliminary data.</text>
</comment>
<gene>
    <name evidence="2" type="ORF">RirG_119750</name>
</gene>
<dbReference type="HOGENOM" id="CLU_1050313_0_0_1"/>
<proteinExistence type="predicted"/>
<accession>A0A015KHA2</accession>
<evidence type="ECO:0000313" key="3">
    <source>
        <dbReference type="Proteomes" id="UP000022910"/>
    </source>
</evidence>
<dbReference type="OrthoDB" id="10489208at2759"/>
<name>A0A015KHA2_RHIIW</name>
<reference evidence="2 3" key="1">
    <citation type="submission" date="2014-02" db="EMBL/GenBank/DDBJ databases">
        <title>Single nucleus genome sequencing reveals high similarity among nuclei of an endomycorrhizal fungus.</title>
        <authorList>
            <person name="Lin K."/>
            <person name="Geurts R."/>
            <person name="Zhang Z."/>
            <person name="Limpens E."/>
            <person name="Saunders D.G."/>
            <person name="Mu D."/>
            <person name="Pang E."/>
            <person name="Cao H."/>
            <person name="Cha H."/>
            <person name="Lin T."/>
            <person name="Zhou Q."/>
            <person name="Shang Y."/>
            <person name="Li Y."/>
            <person name="Ivanov S."/>
            <person name="Sharma T."/>
            <person name="Velzen R.V."/>
            <person name="Ruijter N.D."/>
            <person name="Aanen D.K."/>
            <person name="Win J."/>
            <person name="Kamoun S."/>
            <person name="Bisseling T."/>
            <person name="Huang S."/>
        </authorList>
    </citation>
    <scope>NUCLEOTIDE SEQUENCE [LARGE SCALE GENOMIC DNA]</scope>
    <source>
        <strain evidence="3">DAOM197198w</strain>
    </source>
</reference>